<organism evidence="1 2">
    <name type="scientific">Prunus armeniaca</name>
    <name type="common">Apricot</name>
    <name type="synonym">Armeniaca vulgaris</name>
    <dbReference type="NCBI Taxonomy" id="36596"/>
    <lineage>
        <taxon>Eukaryota</taxon>
        <taxon>Viridiplantae</taxon>
        <taxon>Streptophyta</taxon>
        <taxon>Embryophyta</taxon>
        <taxon>Tracheophyta</taxon>
        <taxon>Spermatophyta</taxon>
        <taxon>Magnoliopsida</taxon>
        <taxon>eudicotyledons</taxon>
        <taxon>Gunneridae</taxon>
        <taxon>Pentapetalae</taxon>
        <taxon>rosids</taxon>
        <taxon>fabids</taxon>
        <taxon>Rosales</taxon>
        <taxon>Rosaceae</taxon>
        <taxon>Amygdaloideae</taxon>
        <taxon>Amygdaleae</taxon>
        <taxon>Prunus</taxon>
    </lineage>
</organism>
<protein>
    <submittedName>
        <fullName evidence="1">Uncharacterized protein</fullName>
    </submittedName>
</protein>
<sequence>MPATISSAATSGAVTSVTTTAASTRLGLVDGDVTAVEVLVVHAFDRVPNGLLIVEGDEVEAPGPPGR</sequence>
<dbReference type="AlphaFoldDB" id="A0A6J5TL86"/>
<gene>
    <name evidence="1" type="ORF">CURHAP_LOCUS6706</name>
</gene>
<evidence type="ECO:0000313" key="1">
    <source>
        <dbReference type="EMBL" id="CAB4264776.1"/>
    </source>
</evidence>
<accession>A0A6J5TL86</accession>
<name>A0A6J5TL86_PRUAR</name>
<dbReference type="Proteomes" id="UP000507222">
    <property type="component" value="Unassembled WGS sequence"/>
</dbReference>
<reference evidence="1 2" key="1">
    <citation type="submission" date="2020-05" db="EMBL/GenBank/DDBJ databases">
        <authorList>
            <person name="Campoy J."/>
            <person name="Schneeberger K."/>
            <person name="Spophaly S."/>
        </authorList>
    </citation>
    <scope>NUCLEOTIDE SEQUENCE [LARGE SCALE GENOMIC DNA]</scope>
    <source>
        <strain evidence="1">PruArmRojPasFocal</strain>
    </source>
</reference>
<dbReference type="EMBL" id="CAEKDK010000001">
    <property type="protein sequence ID" value="CAB4264776.1"/>
    <property type="molecule type" value="Genomic_DNA"/>
</dbReference>
<proteinExistence type="predicted"/>
<evidence type="ECO:0000313" key="2">
    <source>
        <dbReference type="Proteomes" id="UP000507222"/>
    </source>
</evidence>